<gene>
    <name evidence="2" type="ORF">ROZALSC1DRAFT_27751</name>
</gene>
<dbReference type="PANTHER" id="PTHR34035:SF1">
    <property type="entry name" value="TESTIS-EXPRESSED PROTEIN 47"/>
    <property type="match status" value="1"/>
</dbReference>
<reference evidence="3" key="1">
    <citation type="journal article" date="2018" name="Nat. Microbiol.">
        <title>Leveraging single-cell genomics to expand the fungal tree of life.</title>
        <authorList>
            <person name="Ahrendt S.R."/>
            <person name="Quandt C.A."/>
            <person name="Ciobanu D."/>
            <person name="Clum A."/>
            <person name="Salamov A."/>
            <person name="Andreopoulos B."/>
            <person name="Cheng J.F."/>
            <person name="Woyke T."/>
            <person name="Pelin A."/>
            <person name="Henrissat B."/>
            <person name="Reynolds N.K."/>
            <person name="Benny G.L."/>
            <person name="Smith M.E."/>
            <person name="James T.Y."/>
            <person name="Grigoriev I.V."/>
        </authorList>
    </citation>
    <scope>NUCLEOTIDE SEQUENCE [LARGE SCALE GENOMIC DNA]</scope>
    <source>
        <strain evidence="3">CSF55</strain>
    </source>
</reference>
<dbReference type="Proteomes" id="UP000281549">
    <property type="component" value="Unassembled WGS sequence"/>
</dbReference>
<dbReference type="AlphaFoldDB" id="A0A4V1J096"/>
<organism evidence="2 3">
    <name type="scientific">Rozella allomycis (strain CSF55)</name>
    <dbReference type="NCBI Taxonomy" id="988480"/>
    <lineage>
        <taxon>Eukaryota</taxon>
        <taxon>Fungi</taxon>
        <taxon>Fungi incertae sedis</taxon>
        <taxon>Cryptomycota</taxon>
        <taxon>Cryptomycota incertae sedis</taxon>
        <taxon>Rozella</taxon>
    </lineage>
</organism>
<dbReference type="EMBL" id="ML005021">
    <property type="protein sequence ID" value="RKP20789.1"/>
    <property type="molecule type" value="Genomic_DNA"/>
</dbReference>
<accession>A0A4V1J096</accession>
<name>A0A4V1J096_ROZAC</name>
<evidence type="ECO:0000256" key="1">
    <source>
        <dbReference type="SAM" id="MobiDB-lite"/>
    </source>
</evidence>
<evidence type="ECO:0000313" key="2">
    <source>
        <dbReference type="EMBL" id="RKP20789.1"/>
    </source>
</evidence>
<protein>
    <submittedName>
        <fullName evidence="2">Uncharacterized protein</fullName>
    </submittedName>
</protein>
<dbReference type="PANTHER" id="PTHR34035">
    <property type="entry name" value="TESTIS-EXPRESSED PROTEIN 47"/>
    <property type="match status" value="1"/>
</dbReference>
<dbReference type="InterPro" id="IPR055308">
    <property type="entry name" value="TEX47-like"/>
</dbReference>
<feature type="region of interest" description="Disordered" evidence="1">
    <location>
        <begin position="1"/>
        <end position="22"/>
    </location>
</feature>
<proteinExistence type="predicted"/>
<evidence type="ECO:0000313" key="3">
    <source>
        <dbReference type="Proteomes" id="UP000281549"/>
    </source>
</evidence>
<sequence length="236" mass="27302">MLATSNHNDDIIDDDNHQNEDIEPTNYLDITRKEVNSRQPFYYRLIVVGALRTQNESKDDYNNYYEKLFSPQHTENEDSITGILLLYKEIYFHLIEATYKPIQKVLNDLNRPDHTLFTDTKVLTFLEDIGKPSFSFWAIRSLQAESEESFALSSDISELTFDNIPQHVTAITNSSPALDDLMGRYSTLVPKKETVKAFVQTSNLLSIQEYMNFMNSDDPIQFDGDVVWPVPEMIQI</sequence>
<dbReference type="Pfam" id="PF24787">
    <property type="entry name" value="TEX47"/>
    <property type="match status" value="1"/>
</dbReference>
<feature type="compositionally biased region" description="Basic and acidic residues" evidence="1">
    <location>
        <begin position="7"/>
        <end position="20"/>
    </location>
</feature>